<evidence type="ECO:0000256" key="11">
    <source>
        <dbReference type="PIRSR" id="PIRSR037215-2"/>
    </source>
</evidence>
<keyword evidence="4" id="KW-0645">Protease</keyword>
<dbReference type="NCBIfam" id="NF009920">
    <property type="entry name" value="PRK13381.1"/>
    <property type="match status" value="1"/>
</dbReference>
<dbReference type="SUPFAM" id="SSF53187">
    <property type="entry name" value="Zn-dependent exopeptidases"/>
    <property type="match status" value="1"/>
</dbReference>
<comment type="catalytic activity">
    <reaction evidence="1">
        <text>Release of the N-terminal residue from a tripeptide.</text>
        <dbReference type="EC" id="3.4.11.4"/>
    </reaction>
</comment>
<dbReference type="SUPFAM" id="SSF55031">
    <property type="entry name" value="Bacterial exopeptidase dimerisation domain"/>
    <property type="match status" value="1"/>
</dbReference>
<feature type="active site" description="Proton acceptor" evidence="10">
    <location>
        <position position="172"/>
    </location>
</feature>
<dbReference type="GO" id="GO:0006508">
    <property type="term" value="P:proteolysis"/>
    <property type="evidence" value="ECO:0007669"/>
    <property type="project" value="UniProtKB-UniRule"/>
</dbReference>
<keyword evidence="5 11" id="KW-0479">Metal-binding</keyword>
<dbReference type="PROSITE" id="PS00759">
    <property type="entry name" value="ARGE_DAPE_CPG2_2"/>
    <property type="match status" value="1"/>
</dbReference>
<feature type="binding site" evidence="11">
    <location>
        <position position="173"/>
    </location>
    <ligand>
        <name>Zn(2+)</name>
        <dbReference type="ChEBI" id="CHEBI:29105"/>
        <label>2</label>
    </ligand>
</feature>
<dbReference type="PANTHER" id="PTHR42994">
    <property type="entry name" value="PEPTIDASE T"/>
    <property type="match status" value="1"/>
</dbReference>
<gene>
    <name evidence="13" type="ORF">SAMN02745191_0976</name>
</gene>
<dbReference type="InterPro" id="IPR001261">
    <property type="entry name" value="ArgE/DapE_CS"/>
</dbReference>
<organism evidence="13 14">
    <name type="scientific">Anaerorhabdus furcosa</name>
    <dbReference type="NCBI Taxonomy" id="118967"/>
    <lineage>
        <taxon>Bacteria</taxon>
        <taxon>Bacillati</taxon>
        <taxon>Bacillota</taxon>
        <taxon>Erysipelotrichia</taxon>
        <taxon>Erysipelotrichales</taxon>
        <taxon>Erysipelotrichaceae</taxon>
        <taxon>Anaerorhabdus</taxon>
    </lineage>
</organism>
<evidence type="ECO:0000256" key="1">
    <source>
        <dbReference type="ARBA" id="ARBA00000870"/>
    </source>
</evidence>
<dbReference type="NCBIfam" id="TIGR01882">
    <property type="entry name" value="peptidase-T"/>
    <property type="match status" value="1"/>
</dbReference>
<dbReference type="GO" id="GO:0008270">
    <property type="term" value="F:zinc ion binding"/>
    <property type="evidence" value="ECO:0007669"/>
    <property type="project" value="InterPro"/>
</dbReference>
<dbReference type="InterPro" id="IPR036264">
    <property type="entry name" value="Bact_exopeptidase_dim_dom"/>
</dbReference>
<dbReference type="InterPro" id="IPR011650">
    <property type="entry name" value="Peptidase_M20_dimer"/>
</dbReference>
<evidence type="ECO:0000256" key="9">
    <source>
        <dbReference type="NCBIfam" id="TIGR01882"/>
    </source>
</evidence>
<feature type="binding site" evidence="11">
    <location>
        <position position="138"/>
    </location>
    <ligand>
        <name>Zn(2+)</name>
        <dbReference type="ChEBI" id="CHEBI:29105"/>
        <label>2</label>
    </ligand>
</feature>
<dbReference type="AlphaFoldDB" id="A0A1T4LND4"/>
<evidence type="ECO:0000259" key="12">
    <source>
        <dbReference type="Pfam" id="PF07687"/>
    </source>
</evidence>
<evidence type="ECO:0000256" key="8">
    <source>
        <dbReference type="ARBA" id="ARBA00023049"/>
    </source>
</evidence>
<keyword evidence="8" id="KW-0482">Metalloprotease</keyword>
<evidence type="ECO:0000256" key="2">
    <source>
        <dbReference type="ARBA" id="ARBA00009692"/>
    </source>
</evidence>
<dbReference type="GO" id="GO:0008237">
    <property type="term" value="F:metallopeptidase activity"/>
    <property type="evidence" value="ECO:0007669"/>
    <property type="project" value="UniProtKB-KW"/>
</dbReference>
<keyword evidence="3 13" id="KW-0031">Aminopeptidase</keyword>
<reference evidence="14" key="1">
    <citation type="submission" date="2017-02" db="EMBL/GenBank/DDBJ databases">
        <authorList>
            <person name="Varghese N."/>
            <person name="Submissions S."/>
        </authorList>
    </citation>
    <scope>NUCLEOTIDE SEQUENCE [LARGE SCALE GENOMIC DNA]</scope>
    <source>
        <strain evidence="14">ATCC 25662</strain>
    </source>
</reference>
<evidence type="ECO:0000256" key="3">
    <source>
        <dbReference type="ARBA" id="ARBA00022438"/>
    </source>
</evidence>
<dbReference type="Gene3D" id="3.30.70.360">
    <property type="match status" value="1"/>
</dbReference>
<evidence type="ECO:0000256" key="10">
    <source>
        <dbReference type="PIRSR" id="PIRSR037215-1"/>
    </source>
</evidence>
<keyword evidence="6" id="KW-0378">Hydrolase</keyword>
<dbReference type="PANTHER" id="PTHR42994:SF1">
    <property type="entry name" value="PEPTIDASE T"/>
    <property type="match status" value="1"/>
</dbReference>
<dbReference type="InterPro" id="IPR010161">
    <property type="entry name" value="Peptidase_M20B"/>
</dbReference>
<dbReference type="GO" id="GO:0006518">
    <property type="term" value="P:peptide metabolic process"/>
    <property type="evidence" value="ECO:0007669"/>
    <property type="project" value="InterPro"/>
</dbReference>
<dbReference type="PIRSF" id="PIRSF037215">
    <property type="entry name" value="Peptidase_M20B"/>
    <property type="match status" value="1"/>
</dbReference>
<accession>A0A1T4LND4</accession>
<dbReference type="NCBIfam" id="NF003976">
    <property type="entry name" value="PRK05469.1"/>
    <property type="match status" value="1"/>
</dbReference>
<feature type="binding site" evidence="11">
    <location>
        <position position="377"/>
    </location>
    <ligand>
        <name>Zn(2+)</name>
        <dbReference type="ChEBI" id="CHEBI:29105"/>
        <label>2</label>
    </ligand>
</feature>
<sequence length="406" mass="44794">MKVQDRLIQYSKINTQSNPESNTVPTTACQVEFSKMLKAEMESIGLVNVKLDDQGYLYGTLPSNVDYEVDTIGFIAHVDTAPDFTGENVNPRVIENYDGLDIQLNNEVVMKISDFPKLEKLKGKDLIVTDGNTLLGADDKAGVAEIMSACEYLIAHPEIKHGEIRVGFTPDEEVGRGASYFDVEGFNSKFAYTMDGGEVNVVADETFNAASVDVSIKGFSIHPGEAKGKMINALNVAQEFHALFPKSARPETTEGREGFNHLTDMEGSVEEAKMHYILRNHDARKLDLQKEAMELAKEYINKLYGQELVSISIHDEYKNMFEILKDNPEPVQIATKALSELGIDVEKESVRGGTDGATLTFKGLPCPNLGTGGGNYHGRYEYCCIQEMEQAVSLIVKIAELVASKE</sequence>
<dbReference type="CDD" id="cd03892">
    <property type="entry name" value="M20_peptT"/>
    <property type="match status" value="1"/>
</dbReference>
<dbReference type="GO" id="GO:0045148">
    <property type="term" value="F:tripeptide aminopeptidase activity"/>
    <property type="evidence" value="ECO:0007669"/>
    <property type="project" value="UniProtKB-UniRule"/>
</dbReference>
<evidence type="ECO:0000313" key="14">
    <source>
        <dbReference type="Proteomes" id="UP000243297"/>
    </source>
</evidence>
<dbReference type="InterPro" id="IPR002933">
    <property type="entry name" value="Peptidase_M20"/>
</dbReference>
<keyword evidence="7 11" id="KW-0862">Zinc</keyword>
<dbReference type="RefSeq" id="WP_078711400.1">
    <property type="nucleotide sequence ID" value="NZ_FUWY01000002.1"/>
</dbReference>
<feature type="domain" description="Peptidase M20 dimerisation" evidence="12">
    <location>
        <begin position="205"/>
        <end position="304"/>
    </location>
</feature>
<feature type="active site" evidence="10">
    <location>
        <position position="79"/>
    </location>
</feature>
<feature type="binding site" evidence="11">
    <location>
        <position position="77"/>
    </location>
    <ligand>
        <name>Zn(2+)</name>
        <dbReference type="ChEBI" id="CHEBI:29105"/>
        <label>1</label>
    </ligand>
</feature>
<name>A0A1T4LND4_9FIRM</name>
<protein>
    <recommendedName>
        <fullName evidence="9">Peptidase T</fullName>
        <ecNumber evidence="9">3.4.11.4</ecNumber>
    </recommendedName>
</protein>
<dbReference type="Pfam" id="PF07687">
    <property type="entry name" value="M20_dimer"/>
    <property type="match status" value="1"/>
</dbReference>
<feature type="binding site" evidence="11">
    <location>
        <position position="138"/>
    </location>
    <ligand>
        <name>Zn(2+)</name>
        <dbReference type="ChEBI" id="CHEBI:29105"/>
        <label>1</label>
    </ligand>
</feature>
<evidence type="ECO:0000256" key="4">
    <source>
        <dbReference type="ARBA" id="ARBA00022670"/>
    </source>
</evidence>
<dbReference type="STRING" id="118967.SAMN02745191_0976"/>
<dbReference type="Proteomes" id="UP000243297">
    <property type="component" value="Unassembled WGS sequence"/>
</dbReference>
<evidence type="ECO:0000256" key="6">
    <source>
        <dbReference type="ARBA" id="ARBA00022801"/>
    </source>
</evidence>
<dbReference type="PROSITE" id="PS00758">
    <property type="entry name" value="ARGE_DAPE_CPG2_1"/>
    <property type="match status" value="1"/>
</dbReference>
<feature type="binding site" evidence="11">
    <location>
        <position position="195"/>
    </location>
    <ligand>
        <name>Zn(2+)</name>
        <dbReference type="ChEBI" id="CHEBI:29105"/>
        <label>1</label>
    </ligand>
</feature>
<evidence type="ECO:0000256" key="7">
    <source>
        <dbReference type="ARBA" id="ARBA00022833"/>
    </source>
</evidence>
<keyword evidence="14" id="KW-1185">Reference proteome</keyword>
<comment type="cofactor">
    <cofactor evidence="11">
        <name>Zn(2+)</name>
        <dbReference type="ChEBI" id="CHEBI:29105"/>
    </cofactor>
    <text evidence="11">Binds 2 Zn(2+) ions per subunit.</text>
</comment>
<dbReference type="Pfam" id="PF01546">
    <property type="entry name" value="Peptidase_M20"/>
    <property type="match status" value="1"/>
</dbReference>
<dbReference type="EMBL" id="FUWY01000002">
    <property type="protein sequence ID" value="SJZ56136.1"/>
    <property type="molecule type" value="Genomic_DNA"/>
</dbReference>
<proteinExistence type="inferred from homology"/>
<evidence type="ECO:0000313" key="13">
    <source>
        <dbReference type="EMBL" id="SJZ56136.1"/>
    </source>
</evidence>
<dbReference type="OrthoDB" id="9804934at2"/>
<comment type="similarity">
    <text evidence="2">Belongs to the peptidase M20B family.</text>
</comment>
<dbReference type="EC" id="3.4.11.4" evidence="9"/>
<dbReference type="Gene3D" id="3.40.630.10">
    <property type="entry name" value="Zn peptidases"/>
    <property type="match status" value="1"/>
</dbReference>
<evidence type="ECO:0000256" key="5">
    <source>
        <dbReference type="ARBA" id="ARBA00022723"/>
    </source>
</evidence>